<evidence type="ECO:0000256" key="2">
    <source>
        <dbReference type="ARBA" id="ARBA00022516"/>
    </source>
</evidence>
<dbReference type="PRINTS" id="PR00081">
    <property type="entry name" value="GDHRDH"/>
</dbReference>
<comment type="pathway">
    <text evidence="1">Lipid metabolism; fatty acid biosynthesis.</text>
</comment>
<proteinExistence type="inferred from homology"/>
<keyword evidence="9 12" id="KW-0443">Lipid metabolism</keyword>
<keyword evidence="11 12" id="KW-0275">Fatty acid biosynthesis</keyword>
<dbReference type="UniPathway" id="UPA00094"/>
<comment type="caution">
    <text evidence="14">The sequence shown here is derived from an EMBL/GenBank/DDBJ whole genome shotgun (WGS) entry which is preliminary data.</text>
</comment>
<comment type="catalytic activity">
    <reaction evidence="12">
        <text>a very-long-chain (3R)-3-hydroxyacyl-CoA + NADP(+) = a very-long-chain 3-oxoacyl-CoA + NADPH + H(+)</text>
        <dbReference type="Rhea" id="RHEA:48680"/>
        <dbReference type="ChEBI" id="CHEBI:15378"/>
        <dbReference type="ChEBI" id="CHEBI:57783"/>
        <dbReference type="ChEBI" id="CHEBI:58349"/>
        <dbReference type="ChEBI" id="CHEBI:85440"/>
        <dbReference type="ChEBI" id="CHEBI:90725"/>
        <dbReference type="EC" id="1.1.1.330"/>
    </reaction>
</comment>
<gene>
    <name evidence="14" type="ORF">B9Z65_8366</name>
</gene>
<dbReference type="EMBL" id="NHZQ01000447">
    <property type="protein sequence ID" value="PSK34040.1"/>
    <property type="molecule type" value="Genomic_DNA"/>
</dbReference>
<dbReference type="CDD" id="cd05356">
    <property type="entry name" value="17beta-HSD1_like_SDR_c"/>
    <property type="match status" value="1"/>
</dbReference>
<organism evidence="14 15">
    <name type="scientific">Elsinoe australis</name>
    <dbReference type="NCBI Taxonomy" id="40998"/>
    <lineage>
        <taxon>Eukaryota</taxon>
        <taxon>Fungi</taxon>
        <taxon>Dikarya</taxon>
        <taxon>Ascomycota</taxon>
        <taxon>Pezizomycotina</taxon>
        <taxon>Dothideomycetes</taxon>
        <taxon>Dothideomycetidae</taxon>
        <taxon>Myriangiales</taxon>
        <taxon>Elsinoaceae</taxon>
        <taxon>Elsinoe</taxon>
    </lineage>
</organism>
<dbReference type="AlphaFoldDB" id="A0A2P7YDK5"/>
<dbReference type="SUPFAM" id="SSF51735">
    <property type="entry name" value="NAD(P)-binding Rossmann-fold domains"/>
    <property type="match status" value="1"/>
</dbReference>
<sequence length="333" mass="36162">MSSLDQIEDTLTKPVTFVFSFIGILYVSLKIFSFWRMIASLLVIPGESLSKYGRKGSWAVVTGASEGIGKEYALQLAAKGFNILLISRTQSKLDDVASQITNKYPSVQTKVLPMDFSSPSESSYATLSQTISPLDVAILINNVGQSHSIPVPFIQTPLPELEAIIKINCLATLRVTQLVAPGMAQRKRGLILTMASFGGILPTPLLATYSGSKAFLQHWSAALASELAPSGVRVQLVQSYLVTGAMSKIRRASLTIPTPKDFVRAALGKIGRSGGAQGVYATSTPFLAHGVMHWFLLQVGVMRKVVVDQNRGFHEAIRKRALRKAEREGKKVE</sequence>
<dbReference type="InterPro" id="IPR002347">
    <property type="entry name" value="SDR_fam"/>
</dbReference>
<dbReference type="HAMAP" id="MF_03107">
    <property type="entry name" value="3_ketoreductase"/>
    <property type="match status" value="1"/>
</dbReference>
<evidence type="ECO:0000256" key="1">
    <source>
        <dbReference type="ARBA" id="ARBA00005194"/>
    </source>
</evidence>
<comment type="subcellular location">
    <subcellularLocation>
        <location evidence="12">Endoplasmic reticulum membrane</location>
        <topology evidence="12">Single-pass membrane protein</topology>
    </subcellularLocation>
</comment>
<keyword evidence="3 12" id="KW-0812">Transmembrane</keyword>
<feature type="binding site" evidence="12">
    <location>
        <position position="196"/>
    </location>
    <ligand>
        <name>substrate</name>
    </ligand>
</feature>
<dbReference type="GO" id="GO:0030148">
    <property type="term" value="P:sphingolipid biosynthetic process"/>
    <property type="evidence" value="ECO:0007669"/>
    <property type="project" value="UniProtKB-ARBA"/>
</dbReference>
<evidence type="ECO:0000256" key="6">
    <source>
        <dbReference type="ARBA" id="ARBA00022857"/>
    </source>
</evidence>
<keyword evidence="15" id="KW-1185">Reference proteome</keyword>
<keyword evidence="4 12" id="KW-0256">Endoplasmic reticulum</keyword>
<evidence type="ECO:0000313" key="14">
    <source>
        <dbReference type="EMBL" id="PSK34040.1"/>
    </source>
</evidence>
<evidence type="ECO:0000256" key="5">
    <source>
        <dbReference type="ARBA" id="ARBA00022832"/>
    </source>
</evidence>
<name>A0A2P7YDK5_9PEZI</name>
<keyword evidence="5 12" id="KW-0276">Fatty acid metabolism</keyword>
<dbReference type="InterPro" id="IPR020904">
    <property type="entry name" value="Sc_DH/Rdtase_CS"/>
</dbReference>
<dbReference type="InterPro" id="IPR027533">
    <property type="entry name" value="3_ketoreductase_fungal"/>
</dbReference>
<comment type="function">
    <text evidence="12">Component of the microsomal membrane bound fatty acid elongation system, which produces the 26-carbon very long-chain fatty acids (VLCFA) from palmitate. Catalyzes the reduction of the 3-ketoacyl-CoA intermediate that is formed in each cycle of fatty acid elongation. VLCFAs serve as precursors for ceramide and sphingolipids.</text>
</comment>
<accession>A0A2P7YDK5</accession>
<dbReference type="InterPro" id="IPR036291">
    <property type="entry name" value="NAD(P)-bd_dom_sf"/>
</dbReference>
<reference evidence="14 15" key="1">
    <citation type="submission" date="2017-05" db="EMBL/GenBank/DDBJ databases">
        <title>Draft genome sequence of Elsinoe australis.</title>
        <authorList>
            <person name="Cheng Q."/>
        </authorList>
    </citation>
    <scope>NUCLEOTIDE SEQUENCE [LARGE SCALE GENOMIC DNA]</scope>
    <source>
        <strain evidence="14 15">NL1</strain>
    </source>
</reference>
<dbReference type="GO" id="GO:0005789">
    <property type="term" value="C:endoplasmic reticulum membrane"/>
    <property type="evidence" value="ECO:0007669"/>
    <property type="project" value="UniProtKB-SubCell"/>
</dbReference>
<dbReference type="OrthoDB" id="5545019at2759"/>
<evidence type="ECO:0000256" key="11">
    <source>
        <dbReference type="ARBA" id="ARBA00023160"/>
    </source>
</evidence>
<dbReference type="GO" id="GO:0141040">
    <property type="term" value="F:very-long-chain 3-oxoacyl-CoA reductase activity"/>
    <property type="evidence" value="ECO:0007669"/>
    <property type="project" value="UniProtKB-EC"/>
</dbReference>
<evidence type="ECO:0000256" key="9">
    <source>
        <dbReference type="ARBA" id="ARBA00023098"/>
    </source>
</evidence>
<dbReference type="PANTHER" id="PTHR43086:SF2">
    <property type="entry name" value="HYDROXYSTEROID DEHYDROGENASE-LIKE PROTEIN 1"/>
    <property type="match status" value="1"/>
</dbReference>
<keyword evidence="10 12" id="KW-0472">Membrane</keyword>
<keyword evidence="2 12" id="KW-0444">Lipid biosynthesis</keyword>
<evidence type="ECO:0000256" key="12">
    <source>
        <dbReference type="HAMAP-Rule" id="MF_03107"/>
    </source>
</evidence>
<evidence type="ECO:0000256" key="13">
    <source>
        <dbReference type="SAM" id="Phobius"/>
    </source>
</evidence>
<dbReference type="GO" id="GO:0030497">
    <property type="term" value="P:fatty acid elongation"/>
    <property type="evidence" value="ECO:0007669"/>
    <property type="project" value="UniProtKB-UniRule"/>
</dbReference>
<evidence type="ECO:0000256" key="7">
    <source>
        <dbReference type="ARBA" id="ARBA00022989"/>
    </source>
</evidence>
<dbReference type="GO" id="GO:0045703">
    <property type="term" value="F:ketoreductase activity"/>
    <property type="evidence" value="ECO:0007669"/>
    <property type="project" value="UniProtKB-UniRule"/>
</dbReference>
<dbReference type="FunFam" id="3.40.50.720:FF:000317">
    <property type="entry name" value="Very-long-chain 3-oxoacyl-CoA reductase"/>
    <property type="match status" value="1"/>
</dbReference>
<dbReference type="STRING" id="40998.A0A2P7YDK5"/>
<feature type="active site" description="Proton acceptor" evidence="12">
    <location>
        <position position="209"/>
    </location>
</feature>
<evidence type="ECO:0000256" key="10">
    <source>
        <dbReference type="ARBA" id="ARBA00023136"/>
    </source>
</evidence>
<dbReference type="Proteomes" id="UP000243723">
    <property type="component" value="Unassembled WGS sequence"/>
</dbReference>
<dbReference type="EC" id="1.1.1.330" evidence="12"/>
<dbReference type="PANTHER" id="PTHR43086">
    <property type="entry name" value="VERY-LONG-CHAIN 3-OXOOACYL-COA REDUCTASE"/>
    <property type="match status" value="1"/>
</dbReference>
<dbReference type="Gene3D" id="3.40.50.720">
    <property type="entry name" value="NAD(P)-binding Rossmann-like Domain"/>
    <property type="match status" value="1"/>
</dbReference>
<comment type="similarity">
    <text evidence="12">Belongs to the short-chain dehydrogenases/reductases (SDR) family.</text>
</comment>
<feature type="transmembrane region" description="Helical" evidence="13">
    <location>
        <begin position="20"/>
        <end position="44"/>
    </location>
</feature>
<keyword evidence="7 12" id="KW-1133">Transmembrane helix</keyword>
<evidence type="ECO:0000256" key="8">
    <source>
        <dbReference type="ARBA" id="ARBA00023002"/>
    </source>
</evidence>
<dbReference type="Pfam" id="PF00106">
    <property type="entry name" value="adh_short"/>
    <property type="match status" value="1"/>
</dbReference>
<evidence type="ECO:0000256" key="4">
    <source>
        <dbReference type="ARBA" id="ARBA00022824"/>
    </source>
</evidence>
<keyword evidence="8 12" id="KW-0560">Oxidoreductase</keyword>
<evidence type="ECO:0000256" key="3">
    <source>
        <dbReference type="ARBA" id="ARBA00022692"/>
    </source>
</evidence>
<protein>
    <recommendedName>
        <fullName evidence="12">Very-long-chain 3-oxoacyl-CoA reductase</fullName>
        <ecNumber evidence="12">1.1.1.330</ecNumber>
    </recommendedName>
    <alternativeName>
        <fullName evidence="12">3-ketoacyl-CoA reductase</fullName>
        <shortName evidence="12">3-ketoreductase</shortName>
        <shortName evidence="12">KAR</shortName>
    </alternativeName>
    <alternativeName>
        <fullName evidence="12">Microsomal beta-keto-reductase</fullName>
    </alternativeName>
</protein>
<dbReference type="PIRSF" id="PIRSF000126">
    <property type="entry name" value="11-beta-HSD1"/>
    <property type="match status" value="1"/>
</dbReference>
<keyword evidence="6 12" id="KW-0521">NADP</keyword>
<dbReference type="PROSITE" id="PS00061">
    <property type="entry name" value="ADH_SHORT"/>
    <property type="match status" value="1"/>
</dbReference>
<evidence type="ECO:0000313" key="15">
    <source>
        <dbReference type="Proteomes" id="UP000243723"/>
    </source>
</evidence>